<organism evidence="2 3">
    <name type="scientific">Arachis hypogaea</name>
    <name type="common">Peanut</name>
    <dbReference type="NCBI Taxonomy" id="3818"/>
    <lineage>
        <taxon>Eukaryota</taxon>
        <taxon>Viridiplantae</taxon>
        <taxon>Streptophyta</taxon>
        <taxon>Embryophyta</taxon>
        <taxon>Tracheophyta</taxon>
        <taxon>Spermatophyta</taxon>
        <taxon>Magnoliopsida</taxon>
        <taxon>eudicotyledons</taxon>
        <taxon>Gunneridae</taxon>
        <taxon>Pentapetalae</taxon>
        <taxon>rosids</taxon>
        <taxon>fabids</taxon>
        <taxon>Fabales</taxon>
        <taxon>Fabaceae</taxon>
        <taxon>Papilionoideae</taxon>
        <taxon>50 kb inversion clade</taxon>
        <taxon>dalbergioids sensu lato</taxon>
        <taxon>Dalbergieae</taxon>
        <taxon>Pterocarpus clade</taxon>
        <taxon>Arachis</taxon>
    </lineage>
</organism>
<dbReference type="GO" id="GO:0010073">
    <property type="term" value="P:meristem maintenance"/>
    <property type="evidence" value="ECO:0007669"/>
    <property type="project" value="InterPro"/>
</dbReference>
<dbReference type="PANTHER" id="PTHR46033:SF8">
    <property type="entry name" value="PROTEIN MAINTENANCE OF MERISTEMS-LIKE"/>
    <property type="match status" value="1"/>
</dbReference>
<protein>
    <recommendedName>
        <fullName evidence="1">Aminotransferase-like plant mobile domain-containing protein</fullName>
    </recommendedName>
</protein>
<dbReference type="Proteomes" id="UP000289738">
    <property type="component" value="Chromosome B04"/>
</dbReference>
<dbReference type="AlphaFoldDB" id="A0A444ZLV4"/>
<evidence type="ECO:0000313" key="2">
    <source>
        <dbReference type="EMBL" id="RYR15143.1"/>
    </source>
</evidence>
<reference evidence="2 3" key="1">
    <citation type="submission" date="2019-01" db="EMBL/GenBank/DDBJ databases">
        <title>Sequencing of cultivated peanut Arachis hypogaea provides insights into genome evolution and oil improvement.</title>
        <authorList>
            <person name="Chen X."/>
        </authorList>
    </citation>
    <scope>NUCLEOTIDE SEQUENCE [LARGE SCALE GENOMIC DNA]</scope>
    <source>
        <strain evidence="3">cv. Fuhuasheng</strain>
        <tissue evidence="2">Leaves</tissue>
    </source>
</reference>
<dbReference type="InterPro" id="IPR044824">
    <property type="entry name" value="MAIN-like"/>
</dbReference>
<dbReference type="InterPro" id="IPR019557">
    <property type="entry name" value="AminoTfrase-like_pln_mobile"/>
</dbReference>
<dbReference type="EMBL" id="SDMP01000014">
    <property type="protein sequence ID" value="RYR15143.1"/>
    <property type="molecule type" value="Genomic_DNA"/>
</dbReference>
<proteinExistence type="predicted"/>
<keyword evidence="3" id="KW-1185">Reference proteome</keyword>
<dbReference type="Pfam" id="PF10536">
    <property type="entry name" value="PMD"/>
    <property type="match status" value="1"/>
</dbReference>
<sequence length="123" mass="14206">MRHSPEQIRPYLRRAKFEYVAYMVEFEYDWPLASALIESWRPESHTFHLPCGEMTITLQDVVYQLGLMVDGDHNTVCGDLEEDAIEDRLLCYTRGYIMQMWQVIMGLGYVGMAVPPDVSCHGA</sequence>
<dbReference type="PANTHER" id="PTHR46033">
    <property type="entry name" value="PROTEIN MAIN-LIKE 2"/>
    <property type="match status" value="1"/>
</dbReference>
<gene>
    <name evidence="2" type="ORF">Ahy_B04g071870</name>
</gene>
<comment type="caution">
    <text evidence="2">The sequence shown here is derived from an EMBL/GenBank/DDBJ whole genome shotgun (WGS) entry which is preliminary data.</text>
</comment>
<name>A0A444ZLV4_ARAHY</name>
<evidence type="ECO:0000259" key="1">
    <source>
        <dbReference type="Pfam" id="PF10536"/>
    </source>
</evidence>
<feature type="domain" description="Aminotransferase-like plant mobile" evidence="1">
    <location>
        <begin position="23"/>
        <end position="81"/>
    </location>
</feature>
<accession>A0A444ZLV4</accession>
<evidence type="ECO:0000313" key="3">
    <source>
        <dbReference type="Proteomes" id="UP000289738"/>
    </source>
</evidence>